<dbReference type="Pfam" id="PF01546">
    <property type="entry name" value="Peptidase_M20"/>
    <property type="match status" value="1"/>
</dbReference>
<accession>A0A0S3PW38</accession>
<evidence type="ECO:0000256" key="1">
    <source>
        <dbReference type="ARBA" id="ARBA00022801"/>
    </source>
</evidence>
<dbReference type="EMBL" id="AP014946">
    <property type="protein sequence ID" value="BAT60114.1"/>
    <property type="molecule type" value="Genomic_DNA"/>
</dbReference>
<dbReference type="PANTHER" id="PTHR11014:SF63">
    <property type="entry name" value="METALLOPEPTIDASE, PUTATIVE (AFU_ORTHOLOGUE AFUA_6G09600)-RELATED"/>
    <property type="match status" value="1"/>
</dbReference>
<keyword evidence="1 2" id="KW-0378">Hydrolase</keyword>
<dbReference type="PANTHER" id="PTHR11014">
    <property type="entry name" value="PEPTIDASE M20 FAMILY MEMBER"/>
    <property type="match status" value="1"/>
</dbReference>
<dbReference type="Gene3D" id="3.40.630.10">
    <property type="entry name" value="Zn peptidases"/>
    <property type="match status" value="1"/>
</dbReference>
<dbReference type="Proteomes" id="UP000236884">
    <property type="component" value="Chromosome"/>
</dbReference>
<dbReference type="KEGG" id="vgo:GJW-30_1_02649"/>
<evidence type="ECO:0000313" key="2">
    <source>
        <dbReference type="EMBL" id="BAT60114.1"/>
    </source>
</evidence>
<dbReference type="EC" id="3.-.-.-" evidence="2"/>
<dbReference type="InterPro" id="IPR017439">
    <property type="entry name" value="Amidohydrolase"/>
</dbReference>
<reference evidence="2 3" key="1">
    <citation type="submission" date="2015-08" db="EMBL/GenBank/DDBJ databases">
        <title>Investigation of the bacterial diversity of lava forest soil.</title>
        <authorList>
            <person name="Lee J.S."/>
        </authorList>
    </citation>
    <scope>NUCLEOTIDE SEQUENCE [LARGE SCALE GENOMIC DNA]</scope>
    <source>
        <strain evidence="2 3">GJW-30</strain>
    </source>
</reference>
<proteinExistence type="predicted"/>
<name>A0A0S3PW38_9BRAD</name>
<organism evidence="2 3">
    <name type="scientific">Variibacter gotjawalensis</name>
    <dbReference type="NCBI Taxonomy" id="1333996"/>
    <lineage>
        <taxon>Bacteria</taxon>
        <taxon>Pseudomonadati</taxon>
        <taxon>Pseudomonadota</taxon>
        <taxon>Alphaproteobacteria</taxon>
        <taxon>Hyphomicrobiales</taxon>
        <taxon>Nitrobacteraceae</taxon>
        <taxon>Variibacter</taxon>
    </lineage>
</organism>
<dbReference type="GO" id="GO:0016787">
    <property type="term" value="F:hydrolase activity"/>
    <property type="evidence" value="ECO:0007669"/>
    <property type="project" value="UniProtKB-KW"/>
</dbReference>
<protein>
    <submittedName>
        <fullName evidence="2">Putative hydrolase YxeP</fullName>
        <ecNumber evidence="2">3.-.-.-</ecNumber>
    </submittedName>
</protein>
<keyword evidence="3" id="KW-1185">Reference proteome</keyword>
<dbReference type="InterPro" id="IPR002933">
    <property type="entry name" value="Peptidase_M20"/>
</dbReference>
<sequence>MTRIGEIAESVAVGMRGRVQVEWGEFPYPAVYNDAALVERMAPSLARAAPKAVRMDYPASGSEDFSFFSNIVPGLFFFVGIAAPDDKEPAPNHSPRFRVEEAGLIHGLRGMLHLVADYTGSGTA</sequence>
<dbReference type="Gene3D" id="3.30.70.360">
    <property type="match status" value="1"/>
</dbReference>
<gene>
    <name evidence="2" type="primary">yxeP_3</name>
    <name evidence="2" type="ORF">GJW-30_1_02649</name>
</gene>
<dbReference type="RefSeq" id="WP_197703730.1">
    <property type="nucleotide sequence ID" value="NZ_AP014946.1"/>
</dbReference>
<dbReference type="AlphaFoldDB" id="A0A0S3PW38"/>
<evidence type="ECO:0000313" key="3">
    <source>
        <dbReference type="Proteomes" id="UP000236884"/>
    </source>
</evidence>
<dbReference type="SUPFAM" id="SSF53187">
    <property type="entry name" value="Zn-dependent exopeptidases"/>
    <property type="match status" value="1"/>
</dbReference>